<reference evidence="3" key="1">
    <citation type="journal article" date="2017" name="Nat. Ecol. Evol.">
        <title>Genome expansion and lineage-specific genetic innovations in the forest pathogenic fungi Armillaria.</title>
        <authorList>
            <person name="Sipos G."/>
            <person name="Prasanna A.N."/>
            <person name="Walter M.C."/>
            <person name="O'Connor E."/>
            <person name="Balint B."/>
            <person name="Krizsan K."/>
            <person name="Kiss B."/>
            <person name="Hess J."/>
            <person name="Varga T."/>
            <person name="Slot J."/>
            <person name="Riley R."/>
            <person name="Boka B."/>
            <person name="Rigling D."/>
            <person name="Barry K."/>
            <person name="Lee J."/>
            <person name="Mihaltcheva S."/>
            <person name="LaButti K."/>
            <person name="Lipzen A."/>
            <person name="Waldron R."/>
            <person name="Moloney N.M."/>
            <person name="Sperisen C."/>
            <person name="Kredics L."/>
            <person name="Vagvoelgyi C."/>
            <person name="Patrignani A."/>
            <person name="Fitzpatrick D."/>
            <person name="Nagy I."/>
            <person name="Doyle S."/>
            <person name="Anderson J.B."/>
            <person name="Grigoriev I.V."/>
            <person name="Gueldener U."/>
            <person name="Muensterkoetter M."/>
            <person name="Nagy L.G."/>
        </authorList>
    </citation>
    <scope>NUCLEOTIDE SEQUENCE [LARGE SCALE GENOMIC DNA]</scope>
    <source>
        <strain evidence="3">Ar21-2</strain>
    </source>
</reference>
<dbReference type="AlphaFoldDB" id="A0A2H3DDP8"/>
<organism evidence="2 3">
    <name type="scientific">Armillaria gallica</name>
    <name type="common">Bulbous honey fungus</name>
    <name type="synonym">Armillaria bulbosa</name>
    <dbReference type="NCBI Taxonomy" id="47427"/>
    <lineage>
        <taxon>Eukaryota</taxon>
        <taxon>Fungi</taxon>
        <taxon>Dikarya</taxon>
        <taxon>Basidiomycota</taxon>
        <taxon>Agaricomycotina</taxon>
        <taxon>Agaricomycetes</taxon>
        <taxon>Agaricomycetidae</taxon>
        <taxon>Agaricales</taxon>
        <taxon>Marasmiineae</taxon>
        <taxon>Physalacriaceae</taxon>
        <taxon>Armillaria</taxon>
    </lineage>
</organism>
<protein>
    <submittedName>
        <fullName evidence="2">Uncharacterized protein</fullName>
    </submittedName>
</protein>
<feature type="region of interest" description="Disordered" evidence="1">
    <location>
        <begin position="146"/>
        <end position="186"/>
    </location>
</feature>
<feature type="compositionally biased region" description="Pro residues" evidence="1">
    <location>
        <begin position="159"/>
        <end position="186"/>
    </location>
</feature>
<evidence type="ECO:0000256" key="1">
    <source>
        <dbReference type="SAM" id="MobiDB-lite"/>
    </source>
</evidence>
<gene>
    <name evidence="2" type="ORF">ARMGADRAFT_1079683</name>
</gene>
<dbReference type="Proteomes" id="UP000217790">
    <property type="component" value="Unassembled WGS sequence"/>
</dbReference>
<name>A0A2H3DDP8_ARMGA</name>
<proteinExistence type="predicted"/>
<evidence type="ECO:0000313" key="2">
    <source>
        <dbReference type="EMBL" id="PBK93341.1"/>
    </source>
</evidence>
<keyword evidence="3" id="KW-1185">Reference proteome</keyword>
<accession>A0A2H3DDP8</accession>
<dbReference type="EMBL" id="KZ293656">
    <property type="protein sequence ID" value="PBK93341.1"/>
    <property type="molecule type" value="Genomic_DNA"/>
</dbReference>
<dbReference type="STRING" id="47427.A0A2H3DDP8"/>
<sequence length="186" mass="20758">MPRALYLLSTGKLMEIPEILFCTPLLDLFNHFLKELVEDPNWAVTLAGIDYTHYGYTYILKEEARHFTCITYNMIHQEQPIQVPNCYQRPQADLSLVVSTPEPMNNSPLVQPQQATMPTYAYVALSYIYSWGYRPSGLQGPSRLFTAASIDNAGTSDQPPQPSKPQPPSRPPGPPAPLGPPVGPMR</sequence>
<evidence type="ECO:0000313" key="3">
    <source>
        <dbReference type="Proteomes" id="UP000217790"/>
    </source>
</evidence>
<dbReference type="InParanoid" id="A0A2H3DDP8"/>